<reference evidence="3 4" key="1">
    <citation type="submission" date="2017-05" db="EMBL/GenBank/DDBJ databases">
        <authorList>
            <person name="Varghese N."/>
            <person name="Submissions S."/>
        </authorList>
    </citation>
    <scope>NUCLEOTIDE SEQUENCE [LARGE SCALE GENOMIC DNA]</scope>
    <source>
        <strain evidence="3 4">DSM 19036</strain>
    </source>
</reference>
<organism evidence="3 4">
    <name type="scientific">Pedobacter westerhofensis</name>
    <dbReference type="NCBI Taxonomy" id="425512"/>
    <lineage>
        <taxon>Bacteria</taxon>
        <taxon>Pseudomonadati</taxon>
        <taxon>Bacteroidota</taxon>
        <taxon>Sphingobacteriia</taxon>
        <taxon>Sphingobacteriales</taxon>
        <taxon>Sphingobacteriaceae</taxon>
        <taxon>Pedobacter</taxon>
    </lineage>
</organism>
<keyword evidence="4" id="KW-1185">Reference proteome</keyword>
<evidence type="ECO:0008006" key="5">
    <source>
        <dbReference type="Google" id="ProtNLM"/>
    </source>
</evidence>
<dbReference type="AlphaFoldDB" id="A0A521BMV2"/>
<evidence type="ECO:0000256" key="1">
    <source>
        <dbReference type="SAM" id="MobiDB-lite"/>
    </source>
</evidence>
<feature type="region of interest" description="Disordered" evidence="1">
    <location>
        <begin position="155"/>
        <end position="221"/>
    </location>
</feature>
<name>A0A521BMV2_9SPHI</name>
<feature type="signal peptide" evidence="2">
    <location>
        <begin position="1"/>
        <end position="31"/>
    </location>
</feature>
<feature type="compositionally biased region" description="Gly residues" evidence="1">
    <location>
        <begin position="181"/>
        <end position="221"/>
    </location>
</feature>
<accession>A0A521BMV2</accession>
<evidence type="ECO:0000313" key="4">
    <source>
        <dbReference type="Proteomes" id="UP000320300"/>
    </source>
</evidence>
<proteinExistence type="predicted"/>
<evidence type="ECO:0000313" key="3">
    <source>
        <dbReference type="EMBL" id="SMO47940.1"/>
    </source>
</evidence>
<dbReference type="EMBL" id="FXTN01000002">
    <property type="protein sequence ID" value="SMO47940.1"/>
    <property type="molecule type" value="Genomic_DNA"/>
</dbReference>
<sequence length="221" mass="23599">MLSHTNVTIMKKLLLIAAIGIGSLAAVPAKAQVSLSVNIGLQPDWGPRGYNHVDYYYLPDVDSYYDVPTRQYVYLEGGSWVHRRYLPSRYRGYDLYGGRKIVINSRDPWMRHNEYRTRYVTNYRGGGYRGGYGGRTTVIHRNNYYGGPRGGYNHGGPRGGFDHGGPRGGFNNHGGGHDNHGGGGNHGGPGNGGNHGGPGNGGNHGGGGGNHGGGGRGGHRG</sequence>
<feature type="chain" id="PRO_5022050183" description="YXWGXW repeat-containing protein" evidence="2">
    <location>
        <begin position="32"/>
        <end position="221"/>
    </location>
</feature>
<evidence type="ECO:0000256" key="2">
    <source>
        <dbReference type="SAM" id="SignalP"/>
    </source>
</evidence>
<dbReference type="PRINTS" id="PR01228">
    <property type="entry name" value="EGGSHELL"/>
</dbReference>
<protein>
    <recommendedName>
        <fullName evidence="5">YXWGXW repeat-containing protein</fullName>
    </recommendedName>
</protein>
<keyword evidence="2" id="KW-0732">Signal</keyword>
<dbReference type="Proteomes" id="UP000320300">
    <property type="component" value="Unassembled WGS sequence"/>
</dbReference>
<gene>
    <name evidence="3" type="ORF">SAMN06265348_102401</name>
</gene>